<dbReference type="AlphaFoldDB" id="A0A6A5KR53"/>
<dbReference type="Pfam" id="PF11274">
    <property type="entry name" value="DUF3074"/>
    <property type="match status" value="1"/>
</dbReference>
<proteinExistence type="predicted"/>
<feature type="region of interest" description="Disordered" evidence="1">
    <location>
        <begin position="1"/>
        <end position="29"/>
    </location>
</feature>
<feature type="domain" description="DUF3074" evidence="2">
    <location>
        <begin position="143"/>
        <end position="389"/>
    </location>
</feature>
<evidence type="ECO:0000313" key="3">
    <source>
        <dbReference type="EMBL" id="KAF1838610.1"/>
    </source>
</evidence>
<dbReference type="EMBL" id="ML975250">
    <property type="protein sequence ID" value="KAF1838610.1"/>
    <property type="molecule type" value="Genomic_DNA"/>
</dbReference>
<dbReference type="PANTHER" id="PTHR40370:SF1">
    <property type="entry name" value="DUF3074 DOMAIN-CONTAINING PROTEIN"/>
    <property type="match status" value="1"/>
</dbReference>
<gene>
    <name evidence="3" type="ORF">BDW02DRAFT_488663</name>
</gene>
<organism evidence="3 4">
    <name type="scientific">Decorospora gaudefroyi</name>
    <dbReference type="NCBI Taxonomy" id="184978"/>
    <lineage>
        <taxon>Eukaryota</taxon>
        <taxon>Fungi</taxon>
        <taxon>Dikarya</taxon>
        <taxon>Ascomycota</taxon>
        <taxon>Pezizomycotina</taxon>
        <taxon>Dothideomycetes</taxon>
        <taxon>Pleosporomycetidae</taxon>
        <taxon>Pleosporales</taxon>
        <taxon>Pleosporineae</taxon>
        <taxon>Pleosporaceae</taxon>
        <taxon>Decorospora</taxon>
    </lineage>
</organism>
<sequence>MTGLGEARDQITSGPAQPHDGSNPTLGADIASDHVATTDKTPPVRQYLDLHRLSRLWLPHHPCYSNEASDHSVSLVQFFNNLFTEIQRIDFDEGFREQGTWCPKDGHVLMPPLVFRGDSKQGQAMPVPVSVERRIKPMNKAMWLARSSTHCGAHVELSELGELLSQDHSRNEAVYTPSVYDANELLSWEGEELLKALRSSNYRDKFQAVEMAVFQMFHVMPKVIGFNLLQDRVFHVLVVTARSYHAESPAELSHSFTVQLPVDYDSFSDVAIVQRRSHAKKTASSQCYHFPSDADSPRSRPGAVEQKHQGKKLTEGTYVSLERLLGAPKALSVHDDTRRQTNSANDNHHRWDMMTLSTAEGMTRKAPEQIQQKETLVAIAKDVEYVLKHIAKQRQDRLDRAKTGE</sequence>
<keyword evidence="4" id="KW-1185">Reference proteome</keyword>
<dbReference type="OrthoDB" id="6423603at2759"/>
<name>A0A6A5KR53_9PLEO</name>
<reference evidence="3" key="1">
    <citation type="submission" date="2020-01" db="EMBL/GenBank/DDBJ databases">
        <authorList>
            <consortium name="DOE Joint Genome Institute"/>
            <person name="Haridas S."/>
            <person name="Albert R."/>
            <person name="Binder M."/>
            <person name="Bloem J."/>
            <person name="Labutti K."/>
            <person name="Salamov A."/>
            <person name="Andreopoulos B."/>
            <person name="Baker S.E."/>
            <person name="Barry K."/>
            <person name="Bills G."/>
            <person name="Bluhm B.H."/>
            <person name="Cannon C."/>
            <person name="Castanera R."/>
            <person name="Culley D.E."/>
            <person name="Daum C."/>
            <person name="Ezra D."/>
            <person name="Gonzalez J.B."/>
            <person name="Henrissat B."/>
            <person name="Kuo A."/>
            <person name="Liang C."/>
            <person name="Lipzen A."/>
            <person name="Lutzoni F."/>
            <person name="Magnuson J."/>
            <person name="Mondo S."/>
            <person name="Nolan M."/>
            <person name="Ohm R."/>
            <person name="Pangilinan J."/>
            <person name="Park H.-J."/>
            <person name="Ramirez L."/>
            <person name="Alfaro M."/>
            <person name="Sun H."/>
            <person name="Tritt A."/>
            <person name="Yoshinaga Y."/>
            <person name="Zwiers L.-H."/>
            <person name="Turgeon B.G."/>
            <person name="Goodwin S.B."/>
            <person name="Spatafora J.W."/>
            <person name="Crous P.W."/>
            <person name="Grigoriev I.V."/>
        </authorList>
    </citation>
    <scope>NUCLEOTIDE SEQUENCE</scope>
    <source>
        <strain evidence="3">P77</strain>
    </source>
</reference>
<feature type="region of interest" description="Disordered" evidence="1">
    <location>
        <begin position="284"/>
        <end position="312"/>
    </location>
</feature>
<evidence type="ECO:0000313" key="4">
    <source>
        <dbReference type="Proteomes" id="UP000800040"/>
    </source>
</evidence>
<feature type="compositionally biased region" description="Polar residues" evidence="1">
    <location>
        <begin position="10"/>
        <end position="25"/>
    </location>
</feature>
<accession>A0A6A5KR53</accession>
<dbReference type="InterPro" id="IPR024500">
    <property type="entry name" value="DUF3074"/>
</dbReference>
<evidence type="ECO:0000256" key="1">
    <source>
        <dbReference type="SAM" id="MobiDB-lite"/>
    </source>
</evidence>
<evidence type="ECO:0000259" key="2">
    <source>
        <dbReference type="Pfam" id="PF11274"/>
    </source>
</evidence>
<protein>
    <recommendedName>
        <fullName evidence="2">DUF3074 domain-containing protein</fullName>
    </recommendedName>
</protein>
<dbReference type="Proteomes" id="UP000800040">
    <property type="component" value="Unassembled WGS sequence"/>
</dbReference>
<dbReference type="PANTHER" id="PTHR40370">
    <property type="entry name" value="EXPRESSED PROTEIN"/>
    <property type="match status" value="1"/>
</dbReference>